<accession>A0ABW9HM65</accession>
<dbReference type="SUPFAM" id="SSF140931">
    <property type="entry name" value="Fic-like"/>
    <property type="match status" value="1"/>
</dbReference>
<organism evidence="2 3">
    <name type="scientific">Streptomyces niveiscabiei</name>
    <dbReference type="NCBI Taxonomy" id="164115"/>
    <lineage>
        <taxon>Bacteria</taxon>
        <taxon>Bacillati</taxon>
        <taxon>Actinomycetota</taxon>
        <taxon>Actinomycetes</taxon>
        <taxon>Kitasatosporales</taxon>
        <taxon>Streptomycetaceae</taxon>
        <taxon>Streptomyces</taxon>
    </lineage>
</organism>
<reference evidence="2 3" key="1">
    <citation type="submission" date="2024-12" db="EMBL/GenBank/DDBJ databases">
        <title>Forecasting of Potato common scab and diversities of Pathogenic streptomyces spp. in china.</title>
        <authorList>
            <person name="Handique U."/>
            <person name="Wu J."/>
        </authorList>
    </citation>
    <scope>NUCLEOTIDE SEQUENCE [LARGE SCALE GENOMIC DNA]</scope>
    <source>
        <strain evidence="2 3">ZRIMU1530</strain>
    </source>
</reference>
<dbReference type="InterPro" id="IPR040198">
    <property type="entry name" value="Fido_containing"/>
</dbReference>
<dbReference type="Pfam" id="PF13784">
    <property type="entry name" value="Fic_N"/>
    <property type="match status" value="1"/>
</dbReference>
<gene>
    <name evidence="2" type="ORF">ACKI18_04615</name>
</gene>
<dbReference type="InterPro" id="IPR003812">
    <property type="entry name" value="Fido"/>
</dbReference>
<dbReference type="InterPro" id="IPR025758">
    <property type="entry name" value="Fic/DOC_N"/>
</dbReference>
<dbReference type="InterPro" id="IPR036597">
    <property type="entry name" value="Fido-like_dom_sf"/>
</dbReference>
<evidence type="ECO:0000259" key="1">
    <source>
        <dbReference type="PROSITE" id="PS51459"/>
    </source>
</evidence>
<dbReference type="InterPro" id="IPR026287">
    <property type="entry name" value="SoFic-like"/>
</dbReference>
<name>A0ABW9HM65_9ACTN</name>
<dbReference type="PROSITE" id="PS51459">
    <property type="entry name" value="FIDO"/>
    <property type="match status" value="1"/>
</dbReference>
<dbReference type="Proteomes" id="UP001631957">
    <property type="component" value="Unassembled WGS sequence"/>
</dbReference>
<protein>
    <submittedName>
        <fullName evidence="2">Fic family protein</fullName>
    </submittedName>
</protein>
<dbReference type="PANTHER" id="PTHR13504:SF38">
    <property type="entry name" value="FIDO DOMAIN-CONTAINING PROTEIN"/>
    <property type="match status" value="1"/>
</dbReference>
<proteinExistence type="predicted"/>
<dbReference type="Pfam" id="PF02661">
    <property type="entry name" value="Fic"/>
    <property type="match status" value="1"/>
</dbReference>
<evidence type="ECO:0000313" key="2">
    <source>
        <dbReference type="EMBL" id="MFM9607988.1"/>
    </source>
</evidence>
<dbReference type="PIRSF" id="PIRSF038925">
    <property type="entry name" value="AMP-prot_trans"/>
    <property type="match status" value="1"/>
</dbReference>
<dbReference type="RefSeq" id="WP_055723630.1">
    <property type="nucleotide sequence ID" value="NZ_JBJVNI010000002.1"/>
</dbReference>
<dbReference type="EMBL" id="JBJVNI010000002">
    <property type="protein sequence ID" value="MFM9607988.1"/>
    <property type="molecule type" value="Genomic_DNA"/>
</dbReference>
<feature type="domain" description="Fido" evidence="1">
    <location>
        <begin position="137"/>
        <end position="289"/>
    </location>
</feature>
<keyword evidence="3" id="KW-1185">Reference proteome</keyword>
<sequence length="402" mass="44465">MDADLLGRSPIGTLVPITGYDPRAGREYHADAYVPDNLPNDVELTGPTHLAVAKAAAAVARADQAARQLPNPRLLVRPSIRREAVSTSALEGTYAAFTDVLEADFKDQAQLSASVAEVLNYVHAAEEAIAWVHERPITLALLQHLQGILVRGTPSETRDAGQVRTTQVFIGLNSANVEDARFVPVPPDHRLRDGLLMWEGWINGAQEMHILVKMALGHYQFETLHPFNDGNGRLGRLVVILQLMAAGELRFPILNLSPWLEVRRRAYQDHLLDVSVTGDYNPWVTFFCQAVEAQAYEAMRQVDGLIEIKQRFMDQLRALRAKGVSLQIAEDLIGYPMLTVRDAAERYGVTYQAANQAVAKLAELGILTQRSEGNYGRIFGCNDVLRIMQLPPPPRQTALPVA</sequence>
<dbReference type="PANTHER" id="PTHR13504">
    <property type="entry name" value="FIDO DOMAIN-CONTAINING PROTEIN DDB_G0283145"/>
    <property type="match status" value="1"/>
</dbReference>
<dbReference type="Gene3D" id="1.10.3290.10">
    <property type="entry name" value="Fido-like domain"/>
    <property type="match status" value="1"/>
</dbReference>
<comment type="caution">
    <text evidence="2">The sequence shown here is derived from an EMBL/GenBank/DDBJ whole genome shotgun (WGS) entry which is preliminary data.</text>
</comment>
<evidence type="ECO:0000313" key="3">
    <source>
        <dbReference type="Proteomes" id="UP001631957"/>
    </source>
</evidence>